<dbReference type="InterPro" id="IPR052373">
    <property type="entry name" value="Gamma-glu_amide_hydrolase"/>
</dbReference>
<dbReference type="HAMAP" id="MF_02036">
    <property type="entry name" value="EgtC"/>
    <property type="match status" value="1"/>
</dbReference>
<evidence type="ECO:0000256" key="2">
    <source>
        <dbReference type="SAM" id="MobiDB-lite"/>
    </source>
</evidence>
<dbReference type="PANTHER" id="PTHR43187">
    <property type="entry name" value="GLUTAMINE AMIDOTRANSFERASE DUG3-RELATED"/>
    <property type="match status" value="1"/>
</dbReference>
<accession>A0A370H9S4</accession>
<dbReference type="AlphaFoldDB" id="A0A370H9S4"/>
<reference evidence="4 5" key="1">
    <citation type="submission" date="2018-07" db="EMBL/GenBank/DDBJ databases">
        <title>Genomic Encyclopedia of Type Strains, Phase IV (KMG-IV): sequencing the most valuable type-strain genomes for metagenomic binning, comparative biology and taxonomic classification.</title>
        <authorList>
            <person name="Goeker M."/>
        </authorList>
    </citation>
    <scope>NUCLEOTIDE SEQUENCE [LARGE SCALE GENOMIC DNA]</scope>
    <source>
        <strain evidence="4 5">DSM 44952</strain>
    </source>
</reference>
<dbReference type="GO" id="GO:0052699">
    <property type="term" value="P:ergothioneine biosynthetic process"/>
    <property type="evidence" value="ECO:0007669"/>
    <property type="project" value="UniProtKB-UniRule"/>
</dbReference>
<dbReference type="GO" id="GO:0016811">
    <property type="term" value="F:hydrolase activity, acting on carbon-nitrogen (but not peptide) bonds, in linear amides"/>
    <property type="evidence" value="ECO:0007669"/>
    <property type="project" value="UniProtKB-UniRule"/>
</dbReference>
<dbReference type="GO" id="GO:0016740">
    <property type="term" value="F:transferase activity"/>
    <property type="evidence" value="ECO:0007669"/>
    <property type="project" value="UniProtKB-KW"/>
</dbReference>
<sequence>MCRHLGYLGPPVPVGDILTRGTHSLRAQSWAPREMRGGGTINADGFGVAWWVPVAVPADAVRDPGARDRRGELSGTNGATHTTGRTGVMASRYRNPAPIWTDPAVEEVLPQLRSTAVLGAVRSATVGMPVERTACAPFTHGRWAFSHNGVVPDWKRVLTDVAAEFGTPTLLDAESATDSAVLWEILRGLLESPGLPTDSGDVVESDVGPARWSQPTWAQRKTDDSASSATAAWRSSSSSAVDDVALTPEALVRQADPATALRLLARAVLTRAPRARLNLLLGDGETLWATIVYHSLSVLVTDDVAVVASEPYDDDPRWQAIADRQLVTARPGHLAVDSLQSDESERARS</sequence>
<keyword evidence="5" id="KW-1185">Reference proteome</keyword>
<feature type="compositionally biased region" description="Polar residues" evidence="2">
    <location>
        <begin position="74"/>
        <end position="84"/>
    </location>
</feature>
<dbReference type="UniPathway" id="UPA01014"/>
<dbReference type="Gene3D" id="3.60.20.10">
    <property type="entry name" value="Glutamine Phosphoribosylpyrophosphate, subunit 1, domain 1"/>
    <property type="match status" value="1"/>
</dbReference>
<protein>
    <recommendedName>
        <fullName evidence="1">Gamma-glutamyl-hercynylcysteine sulfoxide hydrolase</fullName>
        <ecNumber evidence="1">3.5.1.118</ecNumber>
    </recommendedName>
    <alternativeName>
        <fullName evidence="1">Gamma-glutamyl hercynylcysteine S-oxide hydrolase</fullName>
    </alternativeName>
</protein>
<dbReference type="Proteomes" id="UP000255355">
    <property type="component" value="Unassembled WGS sequence"/>
</dbReference>
<evidence type="ECO:0000256" key="1">
    <source>
        <dbReference type="HAMAP-Rule" id="MF_02036"/>
    </source>
</evidence>
<dbReference type="PROSITE" id="PS51278">
    <property type="entry name" value="GATASE_TYPE_2"/>
    <property type="match status" value="1"/>
</dbReference>
<evidence type="ECO:0000313" key="4">
    <source>
        <dbReference type="EMBL" id="RDI52774.1"/>
    </source>
</evidence>
<feature type="region of interest" description="Disordered" evidence="2">
    <location>
        <begin position="62"/>
        <end position="84"/>
    </location>
</feature>
<name>A0A370H9S4_9NOCA</name>
<comment type="pathway">
    <text evidence="1">Amino-acid biosynthesis; ergothioneine biosynthesis.</text>
</comment>
<dbReference type="InterPro" id="IPR017932">
    <property type="entry name" value="GATase_2_dom"/>
</dbReference>
<feature type="domain" description="Glutamine amidotransferase type-2" evidence="3">
    <location>
        <begin position="2"/>
        <end position="349"/>
    </location>
</feature>
<dbReference type="SUPFAM" id="SSF56235">
    <property type="entry name" value="N-terminal nucleophile aminohydrolases (Ntn hydrolases)"/>
    <property type="match status" value="1"/>
</dbReference>
<dbReference type="PANTHER" id="PTHR43187:SF2">
    <property type="entry name" value="GAMMA-GLUTAMYL-HERCYNYLCYSTEINE SULFOXIDE HYDROLASE"/>
    <property type="match status" value="1"/>
</dbReference>
<proteinExistence type="inferred from homology"/>
<comment type="function">
    <text evidence="1">Catalyzes the hydrolysis of the gamma-glutamyl amide bond of hercynyl-gamma-L-glutamyl-L-cysteine sulfoxide to produce hercynylcysteine sulfoxide, a step in the biosynthesis pathway of ergothioneine.</text>
</comment>
<feature type="region of interest" description="Disordered" evidence="2">
    <location>
        <begin position="197"/>
        <end position="232"/>
    </location>
</feature>
<comment type="catalytic activity">
    <reaction evidence="1">
        <text>gamma-L-glutamyl-hercynylcysteine S-oxide + H2O = S-(hercyn-2-yl)-L-cysteine S-oxide + L-glutamate</text>
        <dbReference type="Rhea" id="RHEA:42684"/>
        <dbReference type="ChEBI" id="CHEBI:15377"/>
        <dbReference type="ChEBI" id="CHEBI:29985"/>
        <dbReference type="ChEBI" id="CHEBI:82703"/>
        <dbReference type="ChEBI" id="CHEBI:82706"/>
        <dbReference type="EC" id="3.5.1.118"/>
    </reaction>
</comment>
<keyword evidence="1 4" id="KW-0315">Glutamine amidotransferase</keyword>
<keyword evidence="1" id="KW-0378">Hydrolase</keyword>
<dbReference type="InterPro" id="IPR029055">
    <property type="entry name" value="Ntn_hydrolases_N"/>
</dbReference>
<dbReference type="Pfam" id="PF13522">
    <property type="entry name" value="GATase_6"/>
    <property type="match status" value="1"/>
</dbReference>
<dbReference type="CDD" id="cd01908">
    <property type="entry name" value="YafJ"/>
    <property type="match status" value="1"/>
</dbReference>
<keyword evidence="4" id="KW-0808">Transferase</keyword>
<evidence type="ECO:0000259" key="3">
    <source>
        <dbReference type="PROSITE" id="PS51278"/>
    </source>
</evidence>
<dbReference type="InterPro" id="IPR032889">
    <property type="entry name" value="EgtC_Actinobacteria"/>
</dbReference>
<dbReference type="RefSeq" id="WP_068020870.1">
    <property type="nucleotide sequence ID" value="NZ_QQAZ01000003.1"/>
</dbReference>
<gene>
    <name evidence="1" type="primary">egtC</name>
    <name evidence="4" type="ORF">DFR68_103159</name>
</gene>
<feature type="compositionally biased region" description="Basic and acidic residues" evidence="2">
    <location>
        <begin position="62"/>
        <end position="72"/>
    </location>
</feature>
<dbReference type="EMBL" id="QQAZ01000003">
    <property type="protein sequence ID" value="RDI52774.1"/>
    <property type="molecule type" value="Genomic_DNA"/>
</dbReference>
<comment type="caution">
    <text evidence="4">The sequence shown here is derived from an EMBL/GenBank/DDBJ whole genome shotgun (WGS) entry which is preliminary data.</text>
</comment>
<dbReference type="STRING" id="1210089.GCA_001613165_03618"/>
<organism evidence="4 5">
    <name type="scientific">Nocardia mexicana</name>
    <dbReference type="NCBI Taxonomy" id="279262"/>
    <lineage>
        <taxon>Bacteria</taxon>
        <taxon>Bacillati</taxon>
        <taxon>Actinomycetota</taxon>
        <taxon>Actinomycetes</taxon>
        <taxon>Mycobacteriales</taxon>
        <taxon>Nocardiaceae</taxon>
        <taxon>Nocardia</taxon>
    </lineage>
</organism>
<evidence type="ECO:0000313" key="5">
    <source>
        <dbReference type="Proteomes" id="UP000255355"/>
    </source>
</evidence>
<dbReference type="EC" id="3.5.1.118" evidence="1"/>